<dbReference type="InterPro" id="IPR036890">
    <property type="entry name" value="HATPase_C_sf"/>
</dbReference>
<feature type="transmembrane region" description="Helical" evidence="7">
    <location>
        <begin position="150"/>
        <end position="167"/>
    </location>
</feature>
<evidence type="ECO:0000256" key="6">
    <source>
        <dbReference type="PROSITE-ProRule" id="PRU00169"/>
    </source>
</evidence>
<dbReference type="CDD" id="cd17546">
    <property type="entry name" value="REC_hyHK_CKI1_RcsC-like"/>
    <property type="match status" value="1"/>
</dbReference>
<evidence type="ECO:0000256" key="3">
    <source>
        <dbReference type="ARBA" id="ARBA00022553"/>
    </source>
</evidence>
<evidence type="ECO:0000259" key="9">
    <source>
        <dbReference type="PROSITE" id="PS50110"/>
    </source>
</evidence>
<dbReference type="PROSITE" id="PS50110">
    <property type="entry name" value="RESPONSE_REGULATORY"/>
    <property type="match status" value="1"/>
</dbReference>
<dbReference type="SUPFAM" id="SSF55874">
    <property type="entry name" value="ATPase domain of HSP90 chaperone/DNA topoisomerase II/histidine kinase"/>
    <property type="match status" value="1"/>
</dbReference>
<dbReference type="Gene3D" id="3.30.565.10">
    <property type="entry name" value="Histidine kinase-like ATPase, C-terminal domain"/>
    <property type="match status" value="1"/>
</dbReference>
<dbReference type="PRINTS" id="PR00344">
    <property type="entry name" value="BCTRLSENSOR"/>
</dbReference>
<keyword evidence="11" id="KW-1185">Reference proteome</keyword>
<dbReference type="InterPro" id="IPR005467">
    <property type="entry name" value="His_kinase_dom"/>
</dbReference>
<dbReference type="PANTHER" id="PTHR43047">
    <property type="entry name" value="TWO-COMPONENT HISTIDINE PROTEIN KINASE"/>
    <property type="match status" value="1"/>
</dbReference>
<dbReference type="SMART" id="SM00388">
    <property type="entry name" value="HisKA"/>
    <property type="match status" value="1"/>
</dbReference>
<feature type="domain" description="Histidine kinase" evidence="8">
    <location>
        <begin position="227"/>
        <end position="446"/>
    </location>
</feature>
<evidence type="ECO:0000256" key="5">
    <source>
        <dbReference type="ARBA" id="ARBA00022777"/>
    </source>
</evidence>
<keyword evidence="5 10" id="KW-0418">Kinase</keyword>
<dbReference type="SUPFAM" id="SSF47384">
    <property type="entry name" value="Homodimeric domain of signal transducing histidine kinase"/>
    <property type="match status" value="1"/>
</dbReference>
<feature type="transmembrane region" description="Helical" evidence="7">
    <location>
        <begin position="60"/>
        <end position="82"/>
    </location>
</feature>
<dbReference type="InterPro" id="IPR036097">
    <property type="entry name" value="HisK_dim/P_sf"/>
</dbReference>
<keyword evidence="7" id="KW-0472">Membrane</keyword>
<protein>
    <recommendedName>
        <fullName evidence="2">histidine kinase</fullName>
        <ecNumber evidence="2">2.7.13.3</ecNumber>
    </recommendedName>
</protein>
<dbReference type="InterPro" id="IPR003594">
    <property type="entry name" value="HATPase_dom"/>
</dbReference>
<dbReference type="InterPro" id="IPR003661">
    <property type="entry name" value="HisK_dim/P_dom"/>
</dbReference>
<name>A0ABU1ZTF0_9BURK</name>
<feature type="domain" description="Response regulatory" evidence="9">
    <location>
        <begin position="470"/>
        <end position="586"/>
    </location>
</feature>
<feature type="transmembrane region" description="Helical" evidence="7">
    <location>
        <begin position="94"/>
        <end position="115"/>
    </location>
</feature>
<dbReference type="SMART" id="SM00448">
    <property type="entry name" value="REC"/>
    <property type="match status" value="1"/>
</dbReference>
<evidence type="ECO:0000256" key="2">
    <source>
        <dbReference type="ARBA" id="ARBA00012438"/>
    </source>
</evidence>
<evidence type="ECO:0000313" key="10">
    <source>
        <dbReference type="EMBL" id="MDR7308673.1"/>
    </source>
</evidence>
<sequence length="672" mass="72663">MESPSAQVPLSTILDENRETVEKDLARRLGKQEMASGLFSFLGYGPQALFLKDVIRHDFLWTWLAVVVAAEMTNAAISFFLQKSFEQPAQRRRLTGFLMVSQAISGSVWGSVILLPGLTDAPFTLALQLVAIGVVAIASTQALAAHRGCLAIFTFGMLAPTILSGLFGTTVPLPFGIMAIGLFIMCQLYGWTTRKLVIDAIVAELTIRKAKDAAETANSAKSVFLSNMSHELRTPLNAILGYTQILSREDNMTGQQQRQLGVMHASGEHLLTLIGDILDLSKIEAQKMEITPAPFSLDKLLEQVIDITRPRAIQKGLGLHLESDPSLPPWVLGDEIRVRQVLLNLLANAVKFTPVGSITLRARYSAHNGGTLVCEVEDTGTGMPEDKLEAIFEPFTQLATEAQRGEGAGLGLAICRRLAALMGGNVTATSRLGLGSVFRFHALLPTALIGKTTSAPNHQKIRGYLGARKHILVVDDNPINVVLLSDILVPFGFDVRTASSGREAIRLAEESPPDLLLLDLVMPGLDGIETARELRRQTKFDALRIIGVSATVTDGARKQTFVDACDAFLGKPVPLDALLKTIGSLLELEWQMAEQATPTQPAAKLTSHMLAGLLPDLRKDLGDAALGLDGERMAILISHIEIVAPALARTLSDLVERFDYQSILNALGEEAV</sequence>
<dbReference type="Pfam" id="PF00512">
    <property type="entry name" value="HisKA"/>
    <property type="match status" value="1"/>
</dbReference>
<evidence type="ECO:0000259" key="8">
    <source>
        <dbReference type="PROSITE" id="PS50109"/>
    </source>
</evidence>
<organism evidence="10 11">
    <name type="scientific">Rhodoferax saidenbachensis</name>
    <dbReference type="NCBI Taxonomy" id="1484693"/>
    <lineage>
        <taxon>Bacteria</taxon>
        <taxon>Pseudomonadati</taxon>
        <taxon>Pseudomonadota</taxon>
        <taxon>Betaproteobacteria</taxon>
        <taxon>Burkholderiales</taxon>
        <taxon>Comamonadaceae</taxon>
        <taxon>Rhodoferax</taxon>
    </lineage>
</organism>
<evidence type="ECO:0000256" key="4">
    <source>
        <dbReference type="ARBA" id="ARBA00022679"/>
    </source>
</evidence>
<comment type="caution">
    <text evidence="10">The sequence shown here is derived from an EMBL/GenBank/DDBJ whole genome shotgun (WGS) entry which is preliminary data.</text>
</comment>
<dbReference type="PROSITE" id="PS50109">
    <property type="entry name" value="HIS_KIN"/>
    <property type="match status" value="1"/>
</dbReference>
<reference evidence="10 11" key="1">
    <citation type="submission" date="2023-07" db="EMBL/GenBank/DDBJ databases">
        <title>Sorghum-associated microbial communities from plants grown in Nebraska, USA.</title>
        <authorList>
            <person name="Schachtman D."/>
        </authorList>
    </citation>
    <scope>NUCLEOTIDE SEQUENCE [LARGE SCALE GENOMIC DNA]</scope>
    <source>
        <strain evidence="10 11">BE308</strain>
    </source>
</reference>
<dbReference type="SUPFAM" id="SSF52172">
    <property type="entry name" value="CheY-like"/>
    <property type="match status" value="1"/>
</dbReference>
<dbReference type="EC" id="2.7.13.3" evidence="2"/>
<comment type="catalytic activity">
    <reaction evidence="1">
        <text>ATP + protein L-histidine = ADP + protein N-phospho-L-histidine.</text>
        <dbReference type="EC" id="2.7.13.3"/>
    </reaction>
</comment>
<keyword evidence="7" id="KW-1133">Transmembrane helix</keyword>
<dbReference type="Gene3D" id="3.40.50.2300">
    <property type="match status" value="1"/>
</dbReference>
<dbReference type="InterPro" id="IPR001789">
    <property type="entry name" value="Sig_transdc_resp-reg_receiver"/>
</dbReference>
<dbReference type="Gene3D" id="1.10.287.130">
    <property type="match status" value="1"/>
</dbReference>
<dbReference type="CDD" id="cd00082">
    <property type="entry name" value="HisKA"/>
    <property type="match status" value="1"/>
</dbReference>
<feature type="modified residue" description="4-aspartylphosphate" evidence="6">
    <location>
        <position position="519"/>
    </location>
</feature>
<dbReference type="Pfam" id="PF02518">
    <property type="entry name" value="HATPase_c"/>
    <property type="match status" value="1"/>
</dbReference>
<dbReference type="EMBL" id="JAVDXO010000013">
    <property type="protein sequence ID" value="MDR7308673.1"/>
    <property type="molecule type" value="Genomic_DNA"/>
</dbReference>
<dbReference type="Pfam" id="PF00072">
    <property type="entry name" value="Response_reg"/>
    <property type="match status" value="1"/>
</dbReference>
<feature type="transmembrane region" description="Helical" evidence="7">
    <location>
        <begin position="121"/>
        <end position="138"/>
    </location>
</feature>
<keyword evidence="3 6" id="KW-0597">Phosphoprotein</keyword>
<dbReference type="InterPro" id="IPR011006">
    <property type="entry name" value="CheY-like_superfamily"/>
</dbReference>
<keyword evidence="7" id="KW-0812">Transmembrane</keyword>
<accession>A0ABU1ZTF0</accession>
<evidence type="ECO:0000313" key="11">
    <source>
        <dbReference type="Proteomes" id="UP001268089"/>
    </source>
</evidence>
<keyword evidence="4" id="KW-0808">Transferase</keyword>
<dbReference type="RefSeq" id="WP_310346321.1">
    <property type="nucleotide sequence ID" value="NZ_JAVDXO010000013.1"/>
</dbReference>
<evidence type="ECO:0000256" key="7">
    <source>
        <dbReference type="SAM" id="Phobius"/>
    </source>
</evidence>
<proteinExistence type="predicted"/>
<dbReference type="SMART" id="SM00387">
    <property type="entry name" value="HATPase_c"/>
    <property type="match status" value="1"/>
</dbReference>
<dbReference type="GO" id="GO:0016301">
    <property type="term" value="F:kinase activity"/>
    <property type="evidence" value="ECO:0007669"/>
    <property type="project" value="UniProtKB-KW"/>
</dbReference>
<gene>
    <name evidence="10" type="ORF">J2X15_003994</name>
</gene>
<dbReference type="Proteomes" id="UP001268089">
    <property type="component" value="Unassembled WGS sequence"/>
</dbReference>
<dbReference type="InterPro" id="IPR004358">
    <property type="entry name" value="Sig_transdc_His_kin-like_C"/>
</dbReference>
<dbReference type="CDD" id="cd16922">
    <property type="entry name" value="HATPase_EvgS-ArcB-TorS-like"/>
    <property type="match status" value="1"/>
</dbReference>
<evidence type="ECO:0000256" key="1">
    <source>
        <dbReference type="ARBA" id="ARBA00000085"/>
    </source>
</evidence>